<dbReference type="EMBL" id="BKCJ010000291">
    <property type="protein sequence ID" value="GEU31833.1"/>
    <property type="molecule type" value="Genomic_DNA"/>
</dbReference>
<protein>
    <submittedName>
        <fullName evidence="2">Reverse transcriptase domain-containing protein</fullName>
    </submittedName>
</protein>
<keyword evidence="2" id="KW-0695">RNA-directed DNA polymerase</keyword>
<keyword evidence="2" id="KW-0808">Transferase</keyword>
<reference evidence="2" key="1">
    <citation type="journal article" date="2019" name="Sci. Rep.">
        <title>Draft genome of Tanacetum cinerariifolium, the natural source of mosquito coil.</title>
        <authorList>
            <person name="Yamashiro T."/>
            <person name="Shiraishi A."/>
            <person name="Satake H."/>
            <person name="Nakayama K."/>
        </authorList>
    </citation>
    <scope>NUCLEOTIDE SEQUENCE</scope>
</reference>
<proteinExistence type="predicted"/>
<sequence>MFSPNHPTFDIEDAFSFKSPNYTPASLDYSPALPGNTPSESSNNSYGLVPIASPPLSLFHDDPYIKVMHAYDAIIPPQVPIPPLTIVPPSPMLSPIFKNSFFWRKYCHQRNEVVNDHPLLLLPYLKHLRWEKVLIRQDFYFRTNHRGGPGSPPIRYEASFWIQSMSSRTAREDHHHQATRLDLMAPKRTSTSAAPAMTQAAIRQLVANSVAATLEAQAANMANTDNTNRNPEPRETPATRKLFSRNKCTEDCKVKFSTEVRKIEDEFYNLVVKGNDLKTYARRFQELATLCLNMVPNNEKLMEVFIEVFPQSIEGTVTASKPQTLEEAVNIAQRLMDQIIKCGFMQGTSDHKRNFNDKRNTTNDNNYHNNHNNDQHQQHNRRQEIFRAYAATLTENRGYVRPHPLCKRCTLHHTGLVPSDVKIVTKWSIILGSAKTKDFYSQTSLHHPTKSQDKISLRFKEYHNL</sequence>
<evidence type="ECO:0000256" key="1">
    <source>
        <dbReference type="SAM" id="MobiDB-lite"/>
    </source>
</evidence>
<evidence type="ECO:0000313" key="2">
    <source>
        <dbReference type="EMBL" id="GEU31833.1"/>
    </source>
</evidence>
<feature type="compositionally biased region" description="Basic and acidic residues" evidence="1">
    <location>
        <begin position="351"/>
        <end position="361"/>
    </location>
</feature>
<dbReference type="GO" id="GO:0003964">
    <property type="term" value="F:RNA-directed DNA polymerase activity"/>
    <property type="evidence" value="ECO:0007669"/>
    <property type="project" value="UniProtKB-KW"/>
</dbReference>
<gene>
    <name evidence="2" type="ORF">Tci_003811</name>
</gene>
<accession>A0A6L2J475</accession>
<comment type="caution">
    <text evidence="2">The sequence shown here is derived from an EMBL/GenBank/DDBJ whole genome shotgun (WGS) entry which is preliminary data.</text>
</comment>
<dbReference type="AlphaFoldDB" id="A0A6L2J475"/>
<feature type="region of interest" description="Disordered" evidence="1">
    <location>
        <begin position="351"/>
        <end position="379"/>
    </location>
</feature>
<keyword evidence="2" id="KW-0548">Nucleotidyltransferase</keyword>
<name>A0A6L2J475_TANCI</name>
<organism evidence="2">
    <name type="scientific">Tanacetum cinerariifolium</name>
    <name type="common">Dalmatian daisy</name>
    <name type="synonym">Chrysanthemum cinerariifolium</name>
    <dbReference type="NCBI Taxonomy" id="118510"/>
    <lineage>
        <taxon>Eukaryota</taxon>
        <taxon>Viridiplantae</taxon>
        <taxon>Streptophyta</taxon>
        <taxon>Embryophyta</taxon>
        <taxon>Tracheophyta</taxon>
        <taxon>Spermatophyta</taxon>
        <taxon>Magnoliopsida</taxon>
        <taxon>eudicotyledons</taxon>
        <taxon>Gunneridae</taxon>
        <taxon>Pentapetalae</taxon>
        <taxon>asterids</taxon>
        <taxon>campanulids</taxon>
        <taxon>Asterales</taxon>
        <taxon>Asteraceae</taxon>
        <taxon>Asteroideae</taxon>
        <taxon>Anthemideae</taxon>
        <taxon>Anthemidinae</taxon>
        <taxon>Tanacetum</taxon>
    </lineage>
</organism>